<feature type="compositionally biased region" description="Polar residues" evidence="1">
    <location>
        <begin position="81"/>
        <end position="90"/>
    </location>
</feature>
<name>A0ABM1YRT1_AEDAL</name>
<dbReference type="PANTHER" id="PTHR31912:SF34">
    <property type="entry name" value="NOTOCHORD-RELATED PROTEIN"/>
    <property type="match status" value="1"/>
</dbReference>
<dbReference type="EnsemblMetazoa" id="AALFPA23_011587.R16443">
    <property type="protein sequence ID" value="AALFPA23_011587.P16443"/>
    <property type="gene ID" value="AALFPA23_011587"/>
</dbReference>
<dbReference type="PANTHER" id="PTHR31912">
    <property type="entry name" value="IP13529P"/>
    <property type="match status" value="1"/>
</dbReference>
<evidence type="ECO:0000313" key="3">
    <source>
        <dbReference type="EnsemblMetazoa" id="AALFPA23_011587.P16443"/>
    </source>
</evidence>
<feature type="region of interest" description="Disordered" evidence="1">
    <location>
        <begin position="75"/>
        <end position="109"/>
    </location>
</feature>
<dbReference type="Proteomes" id="UP000069940">
    <property type="component" value="Unassembled WGS sequence"/>
</dbReference>
<sequence>MIACMLVNCNLDFQTVNDYLLHLKQQHDLPVDYRYKCTVLACTQVFSKFYPFKKHIIGHERDICKTPCQNTPIKNPHLANTEITSQSDYSQTTKKQKTEENEELNAGSSNYSKIDRSALNLTLSLHTKNNITRKDVYSIQTDVSEMLAELAHEFEELDVTIENPNEEFKMKSCINKMKNMFDPFNSDHKLFTYLIRTTGLELPKIITVNENAIISNQINLELDTDIKSSYLVVMPIASQIKAFFECNNVYKQTMENMTKLEKSAEISNFVNGSKWKEIRAKYQNDIVIPVWLYSDEFEVNDSQSSHSNRHSVCGIYYSFPTIDQQFSSRLSNIFVAGMIKKVDIKAVGVNKLMTELVHEFKRIEQEGIHITVNNDTIFIRFVMCLLQGDNLGIHSMLLLSSGFNATFYCRFCRRPKELLKTDIREHADCMRRRQDYEEDVEVNRHSDTGITSFSVFNDLPSFHVVENKSADGMHDLFSSGICKYGFEEVLNYCIYSKSFFTIHELNDRRKKIGEVCVDNELLRMPDIRETYISKEKRKSVLFKMTSNEMRHFCHYFTLLVGQFVPQNDPVWKYALNLVELVEMCLKRSFSSQDIAKLRKLIVSHHTMYTDLFKTDLKPKHHFVLHYPSVIQCSGPIQNMMCFRHEAKHKGFKQYAHAISSRKNICFTLCIKSYLQFSHDLLNQCFFKPDVNHNFQKYDIRFRNYFRKLIQPLNLNTQFNLMLSSSVVYKGTSYKTGQFLSKLEHSTMTLYEIIEIISLNNDFYFVLAVWQVSVFNEHFLAYETQGCTQIVDVISIDYFASLPVNVFCINSKFMFRPKITFNE</sequence>
<dbReference type="SMART" id="SM00355">
    <property type="entry name" value="ZnF_C2H2"/>
    <property type="match status" value="2"/>
</dbReference>
<dbReference type="RefSeq" id="XP_062700459.1">
    <property type="nucleotide sequence ID" value="XM_062844475.1"/>
</dbReference>
<keyword evidence="4" id="KW-1185">Reference proteome</keyword>
<dbReference type="EnsemblMetazoa" id="AALFPA23_003231.R3472">
    <property type="protein sequence ID" value="AALFPA23_003231.P3472"/>
    <property type="gene ID" value="AALFPA23_003231"/>
</dbReference>
<dbReference type="GeneID" id="134285060"/>
<accession>A0ABM1YRT1</accession>
<evidence type="ECO:0000259" key="2">
    <source>
        <dbReference type="PROSITE" id="PS00028"/>
    </source>
</evidence>
<reference evidence="4" key="1">
    <citation type="journal article" date="2015" name="Proc. Natl. Acad. Sci. U.S.A.">
        <title>Genome sequence of the Asian Tiger mosquito, Aedes albopictus, reveals insights into its biology, genetics, and evolution.</title>
        <authorList>
            <person name="Chen X.G."/>
            <person name="Jiang X."/>
            <person name="Gu J."/>
            <person name="Xu M."/>
            <person name="Wu Y."/>
            <person name="Deng Y."/>
            <person name="Zhang C."/>
            <person name="Bonizzoni M."/>
            <person name="Dermauw W."/>
            <person name="Vontas J."/>
            <person name="Armbruster P."/>
            <person name="Huang X."/>
            <person name="Yang Y."/>
            <person name="Zhang H."/>
            <person name="He W."/>
            <person name="Peng H."/>
            <person name="Liu Y."/>
            <person name="Wu K."/>
            <person name="Chen J."/>
            <person name="Lirakis M."/>
            <person name="Topalis P."/>
            <person name="Van Leeuwen T."/>
            <person name="Hall A.B."/>
            <person name="Jiang X."/>
            <person name="Thorpe C."/>
            <person name="Mueller R.L."/>
            <person name="Sun C."/>
            <person name="Waterhouse R.M."/>
            <person name="Yan G."/>
            <person name="Tu Z.J."/>
            <person name="Fang X."/>
            <person name="James A.A."/>
        </authorList>
    </citation>
    <scope>NUCLEOTIDE SEQUENCE [LARGE SCALE GENOMIC DNA]</scope>
    <source>
        <strain evidence="4">Foshan</strain>
    </source>
</reference>
<organism evidence="3 4">
    <name type="scientific">Aedes albopictus</name>
    <name type="common">Asian tiger mosquito</name>
    <name type="synonym">Stegomyia albopicta</name>
    <dbReference type="NCBI Taxonomy" id="7160"/>
    <lineage>
        <taxon>Eukaryota</taxon>
        <taxon>Metazoa</taxon>
        <taxon>Ecdysozoa</taxon>
        <taxon>Arthropoda</taxon>
        <taxon>Hexapoda</taxon>
        <taxon>Insecta</taxon>
        <taxon>Pterygota</taxon>
        <taxon>Neoptera</taxon>
        <taxon>Endopterygota</taxon>
        <taxon>Diptera</taxon>
        <taxon>Nematocera</taxon>
        <taxon>Culicoidea</taxon>
        <taxon>Culicidae</taxon>
        <taxon>Culicinae</taxon>
        <taxon>Aedini</taxon>
        <taxon>Aedes</taxon>
        <taxon>Stegomyia</taxon>
    </lineage>
</organism>
<evidence type="ECO:0000256" key="1">
    <source>
        <dbReference type="SAM" id="MobiDB-lite"/>
    </source>
</evidence>
<proteinExistence type="predicted"/>
<evidence type="ECO:0000313" key="4">
    <source>
        <dbReference type="Proteomes" id="UP000069940"/>
    </source>
</evidence>
<dbReference type="GeneID" id="134284914"/>
<protein>
    <recommendedName>
        <fullName evidence="2">C2H2-type domain-containing protein</fullName>
    </recommendedName>
</protein>
<reference evidence="3" key="2">
    <citation type="submission" date="2025-05" db="UniProtKB">
        <authorList>
            <consortium name="EnsemblMetazoa"/>
        </authorList>
    </citation>
    <scope>IDENTIFICATION</scope>
    <source>
        <strain evidence="3">Foshan</strain>
    </source>
</reference>
<dbReference type="InterPro" id="IPR013087">
    <property type="entry name" value="Znf_C2H2_type"/>
</dbReference>
<feature type="domain" description="C2H2-type" evidence="2">
    <location>
        <begin position="37"/>
        <end position="59"/>
    </location>
</feature>
<dbReference type="PROSITE" id="PS00028">
    <property type="entry name" value="ZINC_FINGER_C2H2_1"/>
    <property type="match status" value="1"/>
</dbReference>
<dbReference type="RefSeq" id="XP_062701045.1">
    <property type="nucleotide sequence ID" value="XM_062845061.1"/>
</dbReference>